<keyword evidence="3" id="KW-1185">Reference proteome</keyword>
<protein>
    <submittedName>
        <fullName evidence="2">Uncharacterized protein</fullName>
    </submittedName>
</protein>
<sequence length="146" mass="15795">MLSQRRASEIWGVSRRTIQRAIQSGKLSISLDGQIDPSEMLRVFGEASSKKDGGAGAPVSEPLAPPNAPGEPPSSEAALSAEIKALRAALVAKDELLAAKDRHIEDMSLSLRLLAAPISQPQPPSQARKRNQTFWQRIFGKTEKTQ</sequence>
<accession>A0ABQ5WHW5</accession>
<feature type="compositionally biased region" description="Pro residues" evidence="1">
    <location>
        <begin position="63"/>
        <end position="72"/>
    </location>
</feature>
<evidence type="ECO:0000313" key="2">
    <source>
        <dbReference type="EMBL" id="GLQ59649.1"/>
    </source>
</evidence>
<evidence type="ECO:0000313" key="3">
    <source>
        <dbReference type="Proteomes" id="UP001156613"/>
    </source>
</evidence>
<organism evidence="2 3">
    <name type="scientific">Gluconobacter japonicus</name>
    <dbReference type="NCBI Taxonomy" id="376620"/>
    <lineage>
        <taxon>Bacteria</taxon>
        <taxon>Pseudomonadati</taxon>
        <taxon>Pseudomonadota</taxon>
        <taxon>Alphaproteobacteria</taxon>
        <taxon>Acetobacterales</taxon>
        <taxon>Acetobacteraceae</taxon>
        <taxon>Gluconobacter</taxon>
    </lineage>
</organism>
<dbReference type="Proteomes" id="UP001156613">
    <property type="component" value="Unassembled WGS sequence"/>
</dbReference>
<gene>
    <name evidence="2" type="ORF">GCM10010937_14520</name>
</gene>
<reference evidence="3" key="1">
    <citation type="journal article" date="2019" name="Int. J. Syst. Evol. Microbiol.">
        <title>The Global Catalogue of Microorganisms (GCM) 10K type strain sequencing project: providing services to taxonomists for standard genome sequencing and annotation.</title>
        <authorList>
            <consortium name="The Broad Institute Genomics Platform"/>
            <consortium name="The Broad Institute Genome Sequencing Center for Infectious Disease"/>
            <person name="Wu L."/>
            <person name="Ma J."/>
        </authorList>
    </citation>
    <scope>NUCLEOTIDE SEQUENCE [LARGE SCALE GENOMIC DNA]</scope>
    <source>
        <strain evidence="3">NBRC 3271</strain>
    </source>
</reference>
<evidence type="ECO:0000256" key="1">
    <source>
        <dbReference type="SAM" id="MobiDB-lite"/>
    </source>
</evidence>
<proteinExistence type="predicted"/>
<name>A0ABQ5WHW5_GLUJA</name>
<dbReference type="EMBL" id="BSNT01000047">
    <property type="protein sequence ID" value="GLQ59649.1"/>
    <property type="molecule type" value="Genomic_DNA"/>
</dbReference>
<feature type="region of interest" description="Disordered" evidence="1">
    <location>
        <begin position="44"/>
        <end position="78"/>
    </location>
</feature>
<comment type="caution">
    <text evidence="2">The sequence shown here is derived from an EMBL/GenBank/DDBJ whole genome shotgun (WGS) entry which is preliminary data.</text>
</comment>